<dbReference type="Gene3D" id="2.30.30.140">
    <property type="match status" value="1"/>
</dbReference>
<dbReference type="EMBL" id="JABFUD020000002">
    <property type="protein sequence ID" value="KAI5082800.1"/>
    <property type="molecule type" value="Genomic_DNA"/>
</dbReference>
<dbReference type="InterPro" id="IPR001356">
    <property type="entry name" value="HD"/>
</dbReference>
<dbReference type="PANTHER" id="PTHR33827">
    <property type="entry name" value="PROTEIN SAWADEE HOMEODOMAIN HOMOLOG 2"/>
    <property type="match status" value="1"/>
</dbReference>
<keyword evidence="7" id="KW-1185">Reference proteome</keyword>
<dbReference type="GO" id="GO:0003677">
    <property type="term" value="F:DNA binding"/>
    <property type="evidence" value="ECO:0007669"/>
    <property type="project" value="UniProtKB-UniRule"/>
</dbReference>
<dbReference type="SMART" id="SM00389">
    <property type="entry name" value="HOX"/>
    <property type="match status" value="1"/>
</dbReference>
<evidence type="ECO:0000256" key="3">
    <source>
        <dbReference type="SAM" id="MobiDB-lite"/>
    </source>
</evidence>
<evidence type="ECO:0000313" key="7">
    <source>
        <dbReference type="Proteomes" id="UP000886520"/>
    </source>
</evidence>
<evidence type="ECO:0000313" key="5">
    <source>
        <dbReference type="EMBL" id="KAI5082800.1"/>
    </source>
</evidence>
<keyword evidence="2" id="KW-0371">Homeobox</keyword>
<dbReference type="AlphaFoldDB" id="A0A9D4VAA4"/>
<evidence type="ECO:0000259" key="4">
    <source>
        <dbReference type="PROSITE" id="PS50071"/>
    </source>
</evidence>
<dbReference type="InterPro" id="IPR009057">
    <property type="entry name" value="Homeodomain-like_sf"/>
</dbReference>
<sequence length="263" mass="30371">MGRPSVQTFRFLPNEVADMEKLWEDCQGNIPREDVRNLVQKFSNAPERAGKPVQDRQVQNWFWNKRCMLKKQAWKSSIEGSHLKRTEDLTIAAMSDDKLEFEAKSSRDSAWYDVKLFLAHRMLDSGDPEVRVRFVGFGADDDEWVNVRNGVRLRSLPCEASECVSVLPGDLILCFKEGNKQALYYDAIVIEVERRRHDIRGCRCRFLVQYEHDGSTDIVPLRKVCRRPETEYRSPTTQPCEDDSSIKEKPPPASDTPISMESI</sequence>
<accession>A0A9D4VAA4</accession>
<keyword evidence="2" id="KW-0238">DNA-binding</keyword>
<evidence type="ECO:0000256" key="2">
    <source>
        <dbReference type="PROSITE-ProRule" id="PRU00108"/>
    </source>
</evidence>
<dbReference type="GO" id="GO:0003682">
    <property type="term" value="F:chromatin binding"/>
    <property type="evidence" value="ECO:0007669"/>
    <property type="project" value="InterPro"/>
</dbReference>
<feature type="domain" description="Homeobox" evidence="4">
    <location>
        <begin position="2"/>
        <end position="72"/>
    </location>
</feature>
<reference evidence="5" key="1">
    <citation type="submission" date="2021-01" db="EMBL/GenBank/DDBJ databases">
        <title>Adiantum capillus-veneris genome.</title>
        <authorList>
            <person name="Fang Y."/>
            <person name="Liao Q."/>
        </authorList>
    </citation>
    <scope>NUCLEOTIDE SEQUENCE</scope>
    <source>
        <strain evidence="5">H3</strain>
        <tissue evidence="5">Leaf</tissue>
    </source>
</reference>
<dbReference type="OrthoDB" id="1885884at2759"/>
<comment type="subcellular location">
    <subcellularLocation>
        <location evidence="1 2">Nucleus</location>
    </subcellularLocation>
</comment>
<dbReference type="Gene3D" id="2.40.50.40">
    <property type="match status" value="1"/>
</dbReference>
<dbReference type="InterPro" id="IPR039276">
    <property type="entry name" value="SHH1/2"/>
</dbReference>
<dbReference type="GO" id="GO:0005634">
    <property type="term" value="C:nucleus"/>
    <property type="evidence" value="ECO:0007669"/>
    <property type="project" value="UniProtKB-SubCell"/>
</dbReference>
<feature type="DNA-binding region" description="Homeobox" evidence="2">
    <location>
        <begin position="4"/>
        <end position="73"/>
    </location>
</feature>
<keyword evidence="2" id="KW-0539">Nucleus</keyword>
<dbReference type="EMBL" id="JABFUD020000002">
    <property type="protein sequence ID" value="KAI5083574.1"/>
    <property type="molecule type" value="Genomic_DNA"/>
</dbReference>
<organism evidence="5 7">
    <name type="scientific">Adiantum capillus-veneris</name>
    <name type="common">Maidenhair fern</name>
    <dbReference type="NCBI Taxonomy" id="13818"/>
    <lineage>
        <taxon>Eukaryota</taxon>
        <taxon>Viridiplantae</taxon>
        <taxon>Streptophyta</taxon>
        <taxon>Embryophyta</taxon>
        <taxon>Tracheophyta</taxon>
        <taxon>Polypodiopsida</taxon>
        <taxon>Polypodiidae</taxon>
        <taxon>Polypodiales</taxon>
        <taxon>Pteridineae</taxon>
        <taxon>Pteridaceae</taxon>
        <taxon>Vittarioideae</taxon>
        <taxon>Adiantum</taxon>
    </lineage>
</organism>
<dbReference type="InterPro" id="IPR032001">
    <property type="entry name" value="SAWADEE_dom"/>
</dbReference>
<dbReference type="PROSITE" id="PS50071">
    <property type="entry name" value="HOMEOBOX_2"/>
    <property type="match status" value="1"/>
</dbReference>
<proteinExistence type="predicted"/>
<dbReference type="SUPFAM" id="SSF46689">
    <property type="entry name" value="Homeodomain-like"/>
    <property type="match status" value="1"/>
</dbReference>
<gene>
    <name evidence="5" type="ORF">GOP47_0002543</name>
    <name evidence="6" type="ORF">GOP47_0003317</name>
</gene>
<dbReference type="PANTHER" id="PTHR33827:SF3">
    <property type="entry name" value="OS09G0346900 PROTEIN"/>
    <property type="match status" value="1"/>
</dbReference>
<protein>
    <recommendedName>
        <fullName evidence="4">Homeobox domain-containing protein</fullName>
    </recommendedName>
</protein>
<dbReference type="CDD" id="cd00086">
    <property type="entry name" value="homeodomain"/>
    <property type="match status" value="1"/>
</dbReference>
<evidence type="ECO:0000313" key="6">
    <source>
        <dbReference type="EMBL" id="KAI5083574.1"/>
    </source>
</evidence>
<dbReference type="Proteomes" id="UP000886520">
    <property type="component" value="Chromosome 3"/>
</dbReference>
<feature type="region of interest" description="Disordered" evidence="3">
    <location>
        <begin position="228"/>
        <end position="263"/>
    </location>
</feature>
<comment type="caution">
    <text evidence="5">The sequence shown here is derived from an EMBL/GenBank/DDBJ whole genome shotgun (WGS) entry which is preliminary data.</text>
</comment>
<name>A0A9D4VAA4_ADICA</name>
<evidence type="ECO:0000256" key="1">
    <source>
        <dbReference type="ARBA" id="ARBA00004123"/>
    </source>
</evidence>
<dbReference type="Pfam" id="PF16719">
    <property type="entry name" value="SAWADEE"/>
    <property type="match status" value="1"/>
</dbReference>